<keyword evidence="3" id="KW-0963">Cytoplasm</keyword>
<organism evidence="8 9">
    <name type="scientific">Candidatus Magasanikbacteria bacterium RIFOXYD2_FULL_41_14</name>
    <dbReference type="NCBI Taxonomy" id="1798709"/>
    <lineage>
        <taxon>Bacteria</taxon>
        <taxon>Candidatus Magasanikiibacteriota</taxon>
    </lineage>
</organism>
<dbReference type="InterPro" id="IPR013335">
    <property type="entry name" value="Trp_repress_bac"/>
</dbReference>
<dbReference type="PANTHER" id="PTHR38025">
    <property type="entry name" value="TRP OPERON REPRESSOR"/>
    <property type="match status" value="1"/>
</dbReference>
<keyword evidence="7" id="KW-0804">Transcription</keyword>
<dbReference type="GO" id="GO:0005737">
    <property type="term" value="C:cytoplasm"/>
    <property type="evidence" value="ECO:0007669"/>
    <property type="project" value="UniProtKB-SubCell"/>
</dbReference>
<dbReference type="SUPFAM" id="SSF48295">
    <property type="entry name" value="TrpR-like"/>
    <property type="match status" value="1"/>
</dbReference>
<accession>A0A1F6PD21</accession>
<name>A0A1F6PD21_9BACT</name>
<comment type="subcellular location">
    <subcellularLocation>
        <location evidence="1">Cytoplasm</location>
    </subcellularLocation>
</comment>
<evidence type="ECO:0000256" key="1">
    <source>
        <dbReference type="ARBA" id="ARBA00004496"/>
    </source>
</evidence>
<evidence type="ECO:0000256" key="2">
    <source>
        <dbReference type="ARBA" id="ARBA00007027"/>
    </source>
</evidence>
<protein>
    <recommendedName>
        <fullName evidence="10">Transcriptional regulator</fullName>
    </recommendedName>
</protein>
<keyword evidence="5" id="KW-0805">Transcription regulation</keyword>
<evidence type="ECO:0000256" key="7">
    <source>
        <dbReference type="ARBA" id="ARBA00023163"/>
    </source>
</evidence>
<dbReference type="STRING" id="1798709.A2538_02055"/>
<evidence type="ECO:0000313" key="9">
    <source>
        <dbReference type="Proteomes" id="UP000178254"/>
    </source>
</evidence>
<reference evidence="8 9" key="1">
    <citation type="journal article" date="2016" name="Nat. Commun.">
        <title>Thousands of microbial genomes shed light on interconnected biogeochemical processes in an aquifer system.</title>
        <authorList>
            <person name="Anantharaman K."/>
            <person name="Brown C.T."/>
            <person name="Hug L.A."/>
            <person name="Sharon I."/>
            <person name="Castelle C.J."/>
            <person name="Probst A.J."/>
            <person name="Thomas B.C."/>
            <person name="Singh A."/>
            <person name="Wilkins M.J."/>
            <person name="Karaoz U."/>
            <person name="Brodie E.L."/>
            <person name="Williams K.H."/>
            <person name="Hubbard S.S."/>
            <person name="Banfield J.F."/>
        </authorList>
    </citation>
    <scope>NUCLEOTIDE SEQUENCE [LARGE SCALE GENOMIC DNA]</scope>
</reference>
<dbReference type="AlphaFoldDB" id="A0A1F6PD21"/>
<dbReference type="InterPro" id="IPR038116">
    <property type="entry name" value="TrpR-like_sf"/>
</dbReference>
<evidence type="ECO:0000256" key="3">
    <source>
        <dbReference type="ARBA" id="ARBA00022490"/>
    </source>
</evidence>
<evidence type="ECO:0000256" key="5">
    <source>
        <dbReference type="ARBA" id="ARBA00023015"/>
    </source>
</evidence>
<dbReference type="InterPro" id="IPR000831">
    <property type="entry name" value="Trp_repress"/>
</dbReference>
<keyword evidence="6" id="KW-0238">DNA-binding</keyword>
<keyword evidence="4" id="KW-0678">Repressor</keyword>
<dbReference type="Pfam" id="PF01371">
    <property type="entry name" value="Trp_repressor"/>
    <property type="match status" value="1"/>
</dbReference>
<comment type="caution">
    <text evidence="8">The sequence shown here is derived from an EMBL/GenBank/DDBJ whole genome shotgun (WGS) entry which is preliminary data.</text>
</comment>
<dbReference type="Proteomes" id="UP000178254">
    <property type="component" value="Unassembled WGS sequence"/>
</dbReference>
<evidence type="ECO:0008006" key="10">
    <source>
        <dbReference type="Google" id="ProtNLM"/>
    </source>
</evidence>
<proteinExistence type="inferred from homology"/>
<comment type="similarity">
    <text evidence="2">Belongs to the TrpR family.</text>
</comment>
<dbReference type="Gene3D" id="1.10.1270.10">
    <property type="entry name" value="TrpR-like"/>
    <property type="match status" value="1"/>
</dbReference>
<dbReference type="EMBL" id="MFRE01000012">
    <property type="protein sequence ID" value="OGH94062.1"/>
    <property type="molecule type" value="Genomic_DNA"/>
</dbReference>
<dbReference type="GO" id="GO:0003700">
    <property type="term" value="F:DNA-binding transcription factor activity"/>
    <property type="evidence" value="ECO:0007669"/>
    <property type="project" value="InterPro"/>
</dbReference>
<evidence type="ECO:0000256" key="4">
    <source>
        <dbReference type="ARBA" id="ARBA00022491"/>
    </source>
</evidence>
<dbReference type="PANTHER" id="PTHR38025:SF1">
    <property type="entry name" value="TRP OPERON REPRESSOR"/>
    <property type="match status" value="1"/>
</dbReference>
<evidence type="ECO:0000256" key="6">
    <source>
        <dbReference type="ARBA" id="ARBA00023125"/>
    </source>
</evidence>
<evidence type="ECO:0000313" key="8">
    <source>
        <dbReference type="EMBL" id="OGH94062.1"/>
    </source>
</evidence>
<gene>
    <name evidence="8" type="ORF">A2538_02055</name>
</gene>
<dbReference type="GO" id="GO:0043565">
    <property type="term" value="F:sequence-specific DNA binding"/>
    <property type="evidence" value="ECO:0007669"/>
    <property type="project" value="InterPro"/>
</dbReference>
<dbReference type="InterPro" id="IPR010921">
    <property type="entry name" value="Trp_repressor/repl_initiator"/>
</dbReference>
<sequence>MTPEISLTEKQLAQLLLAPKSEKVMMTLMRALFTPAEREQLALRWQIVKLLNSGLTQRAVAKKLKISIMKVSRGARELYDPKGGFNQILKKIKK</sequence>